<evidence type="ECO:0000313" key="1">
    <source>
        <dbReference type="Ensembl" id="ENSABRP00000004475.1"/>
    </source>
</evidence>
<accession>A0A8B9BHQ6</accession>
<protein>
    <submittedName>
        <fullName evidence="1">Uncharacterized protein</fullName>
    </submittedName>
</protein>
<evidence type="ECO:0000313" key="2">
    <source>
        <dbReference type="Proteomes" id="UP000694426"/>
    </source>
</evidence>
<reference evidence="1" key="1">
    <citation type="submission" date="2025-08" db="UniProtKB">
        <authorList>
            <consortium name="Ensembl"/>
        </authorList>
    </citation>
    <scope>IDENTIFICATION</scope>
</reference>
<dbReference type="Ensembl" id="ENSABRT00000006379.1">
    <property type="protein sequence ID" value="ENSABRP00000004475.1"/>
    <property type="gene ID" value="ENSABRG00000004108.1"/>
</dbReference>
<keyword evidence="2" id="KW-1185">Reference proteome</keyword>
<dbReference type="AlphaFoldDB" id="A0A8B9BHQ6"/>
<dbReference type="GeneTree" id="ENSGT01000000222165"/>
<proteinExistence type="predicted"/>
<dbReference type="Proteomes" id="UP000694426">
    <property type="component" value="Unplaced"/>
</dbReference>
<name>A0A8B9BHQ6_9AVES</name>
<reference evidence="1" key="2">
    <citation type="submission" date="2025-09" db="UniProtKB">
        <authorList>
            <consortium name="Ensembl"/>
        </authorList>
    </citation>
    <scope>IDENTIFICATION</scope>
</reference>
<organism evidence="1 2">
    <name type="scientific">Anser brachyrhynchus</name>
    <name type="common">Pink-footed goose</name>
    <dbReference type="NCBI Taxonomy" id="132585"/>
    <lineage>
        <taxon>Eukaryota</taxon>
        <taxon>Metazoa</taxon>
        <taxon>Chordata</taxon>
        <taxon>Craniata</taxon>
        <taxon>Vertebrata</taxon>
        <taxon>Euteleostomi</taxon>
        <taxon>Archelosauria</taxon>
        <taxon>Archosauria</taxon>
        <taxon>Dinosauria</taxon>
        <taxon>Saurischia</taxon>
        <taxon>Theropoda</taxon>
        <taxon>Coelurosauria</taxon>
        <taxon>Aves</taxon>
        <taxon>Neognathae</taxon>
        <taxon>Galloanserae</taxon>
        <taxon>Anseriformes</taxon>
        <taxon>Anatidae</taxon>
        <taxon>Anserinae</taxon>
        <taxon>Anser</taxon>
    </lineage>
</organism>
<sequence length="120" mass="13300">MARNCKFLLLNHLHCQDSLSLSLFLSPSIPSSPRPIIKKGTIFKFELERLRWRLRPGDLDLDRRRTGDLRLGDRDLAEKDEERGDLRHMGGGGSILRGGLKRLGGGLGRGATSSGFSNST</sequence>